<dbReference type="Pfam" id="PF13349">
    <property type="entry name" value="DUF4097"/>
    <property type="match status" value="1"/>
</dbReference>
<reference evidence="3" key="1">
    <citation type="journal article" date="2019" name="Int. J. Syst. Evol. Microbiol.">
        <title>The Global Catalogue of Microorganisms (GCM) 10K type strain sequencing project: providing services to taxonomists for standard genome sequencing and annotation.</title>
        <authorList>
            <consortium name="The Broad Institute Genomics Platform"/>
            <consortium name="The Broad Institute Genome Sequencing Center for Infectious Disease"/>
            <person name="Wu L."/>
            <person name="Ma J."/>
        </authorList>
    </citation>
    <scope>NUCLEOTIDE SEQUENCE [LARGE SCALE GENOMIC DNA]</scope>
    <source>
        <strain evidence="3">JCM 4147</strain>
    </source>
</reference>
<keyword evidence="3" id="KW-1185">Reference proteome</keyword>
<dbReference type="Proteomes" id="UP001596200">
    <property type="component" value="Unassembled WGS sequence"/>
</dbReference>
<comment type="caution">
    <text evidence="2">The sequence shown here is derived from an EMBL/GenBank/DDBJ whole genome shotgun (WGS) entry which is preliminary data.</text>
</comment>
<accession>A0ABW1GI85</accession>
<protein>
    <submittedName>
        <fullName evidence="2">DUF4097 family beta strand repeat-containing protein</fullName>
    </submittedName>
</protein>
<dbReference type="InterPro" id="IPR025164">
    <property type="entry name" value="Toastrack_DUF4097"/>
</dbReference>
<name>A0ABW1GI85_9ACTN</name>
<evidence type="ECO:0000313" key="2">
    <source>
        <dbReference type="EMBL" id="MFC5914566.1"/>
    </source>
</evidence>
<feature type="domain" description="DUF4097" evidence="1">
    <location>
        <begin position="47"/>
        <end position="267"/>
    </location>
</feature>
<evidence type="ECO:0000259" key="1">
    <source>
        <dbReference type="Pfam" id="PF13349"/>
    </source>
</evidence>
<evidence type="ECO:0000313" key="3">
    <source>
        <dbReference type="Proteomes" id="UP001596200"/>
    </source>
</evidence>
<dbReference type="RefSeq" id="WP_344511447.1">
    <property type="nucleotide sequence ID" value="NZ_BAAATU010000020.1"/>
</dbReference>
<sequence length="296" mass="30288">MPSFDTPEPISATIELEVGTARITAGKRTDTVVEVLPRNGSDDNDVRAVQQTQVTCSGGRLTVRTPRKRSLFGKPGAIEVSVELPAGSDVRGASAMGNFLCEGPLGQVTLKSSLGDLQVDEAAGADLRTDHGDIRLTRSTGDVEAIGAGRIDIGTVSGAATVKNGNGATEIGEVTGDLKTNAANGDVSVGIAHGGVTAKSANGRIEIGVAHAGVDAMSSNGRIQVGDVTRGRIALRTSVGDLEVGIHRGTAAWLDLNAKYGTVRSSLDSSAGPADSDETVEVHARTSVGDIVVRRA</sequence>
<proteinExistence type="predicted"/>
<dbReference type="EMBL" id="JBHSPU010000014">
    <property type="protein sequence ID" value="MFC5914566.1"/>
    <property type="molecule type" value="Genomic_DNA"/>
</dbReference>
<organism evidence="2 3">
    <name type="scientific">Streptomyces pulveraceus</name>
    <dbReference type="NCBI Taxonomy" id="68258"/>
    <lineage>
        <taxon>Bacteria</taxon>
        <taxon>Bacillati</taxon>
        <taxon>Actinomycetota</taxon>
        <taxon>Actinomycetes</taxon>
        <taxon>Kitasatosporales</taxon>
        <taxon>Streptomycetaceae</taxon>
        <taxon>Streptomyces</taxon>
    </lineage>
</organism>
<gene>
    <name evidence="2" type="ORF">ACFP1B_14145</name>
</gene>